<reference evidence="2" key="1">
    <citation type="journal article" date="2019" name="MBio">
        <title>Virus Genomes from Deep Sea Sediments Expand the Ocean Megavirome and Support Independent Origins of Viral Gigantism.</title>
        <authorList>
            <person name="Backstrom D."/>
            <person name="Yutin N."/>
            <person name="Jorgensen S.L."/>
            <person name="Dharamshi J."/>
            <person name="Homa F."/>
            <person name="Zaremba-Niedwiedzka K."/>
            <person name="Spang A."/>
            <person name="Wolf Y.I."/>
            <person name="Koonin E.V."/>
            <person name="Ettema T.J."/>
        </authorList>
    </citation>
    <scope>NUCLEOTIDE SEQUENCE</scope>
</reference>
<evidence type="ECO:0000256" key="1">
    <source>
        <dbReference type="SAM" id="MobiDB-lite"/>
    </source>
</evidence>
<accession>A0A481Z387</accession>
<gene>
    <name evidence="2" type="ORF">LCPAC102_01290</name>
</gene>
<dbReference type="EMBL" id="MK500469">
    <property type="protein sequence ID" value="QBK90216.1"/>
    <property type="molecule type" value="Genomic_DNA"/>
</dbReference>
<sequence length="427" mass="50157">MIKQLVGHNILVMTKYKNIINKILPVSLPDSFYTNYINNNILSSFIVQSVSSKHNYLLIDDINMFIQSGICIDQNISTNTKIIILGTLGITKNDIDIINNIFINISYLYINMLNEGPILEYKIHESYLNNIQIDNIIKTIEYKENENEYNENENEYNENEYNENENEYNENEYNENENEYNENENEYNENENEYNENENENEYNENKNEYNKTENEYNELEKIMIGCIPTDIWSIEQINIISPKIAQLLTILLTNTGERHIVYTKHPDIISDLIESILIDIKYKYKIIEVDDSIAYINAALTSWSSPNTNINKIDSSSFLLITSILLPYQLYNVSHIHFLEGVNYMKYKSFIDQIYKINLYNIPIGKLKIHFHISKSNNDIISFINPDIKKYENLSKRLGDEQYIFSSLLKKSKKLGYNIELGMIID</sequence>
<feature type="compositionally biased region" description="Acidic residues" evidence="1">
    <location>
        <begin position="148"/>
        <end position="203"/>
    </location>
</feature>
<evidence type="ECO:0000313" key="2">
    <source>
        <dbReference type="EMBL" id="QBK90216.1"/>
    </source>
</evidence>
<feature type="region of interest" description="Disordered" evidence="1">
    <location>
        <begin position="148"/>
        <end position="206"/>
    </location>
</feature>
<proteinExistence type="predicted"/>
<organism evidence="2">
    <name type="scientific">Pithovirus LCPAC102</name>
    <dbReference type="NCBI Taxonomy" id="2506587"/>
    <lineage>
        <taxon>Viruses</taxon>
        <taxon>Pithoviruses</taxon>
    </lineage>
</organism>
<name>A0A481Z387_9VIRU</name>
<protein>
    <submittedName>
        <fullName evidence="2">Uncharacterized protein</fullName>
    </submittedName>
</protein>